<dbReference type="Proteomes" id="UP000515789">
    <property type="component" value="Chromosome"/>
</dbReference>
<dbReference type="Gene3D" id="1.50.10.10">
    <property type="match status" value="1"/>
</dbReference>
<sequence>MMERKCYAPEKLTCEYSVNPMGIHSRNPRLAWKMTGDGRGRRQTAYQIWASHSRAELLNGRGLCWDSGRVEGSCSVGIHYGGEALCSRERIYWCVRIWDEAGKESPWSEINFFEAGLLEKNDWKAQWICAEDQVSAPYFRKDFFIKKKPEKATVYICGLGFYELSFNGEKCNEQFLLPNRTEFTKRVYYHAYDITEELRDGENTIGVILGNGWYNQRDKVNEKLLWYGFPKLLFQIELYYEDGTRETIGSDTSVTWKKGPIRYNNIYYGEVYDARQELPGWNRPGVRREEWKHAAPAKEPGRTLTQQRASGDTVTGTIHPKTVTRVKDDMYVLDFGQNITGWLKMKVTGCEGQTITMRFGEELWPDGKINYYSTGSGWKQQKDVYILKGDGEEVYQPRFTWHGFRYAEIQGWGKMPETKDIEAVVVHTGVEEDGQFTCSNALMNQIQQASRWSLLNGMHCGMPLDSPHRERQGYGGDALTAAKACIYNFNMENFYAAWMDDFADAQDEKTGFVPHTVPCQDGGGGPAWGCAYIIISWLCYQYYGDTEILKKHFGNMKHWMEFLATGVRNGIVEAEGEDENCLGEWSTPGEILIPPRFVNTYFYGYCASLMENIAGVLEKEEERQSYRILKENTIQAFRREFFHEETGRYSIGAQGTEAFAWKLGAVEDQEKEQVFRYLARHVADECEDHLDTGIFGTPYLFETLVESGYGDTAYKMITNTTYPGYGYMLTNGATALWEYWEKEYGFYQCSCCHNQPMFGSISGSFYEKVTGIVPLSPACKEVLIAPKPIGDLRFASAKKETMYGMISVEWEKTEREFSLYLTVPCNTSAVVLLPGTGETLWEGSDVLLPGEVEKEGIRLVEQTDNGYCVRLESGNYRFTLRK</sequence>
<evidence type="ECO:0000256" key="1">
    <source>
        <dbReference type="ARBA" id="ARBA00001445"/>
    </source>
</evidence>
<feature type="region of interest" description="Disordered" evidence="4">
    <location>
        <begin position="293"/>
        <end position="316"/>
    </location>
</feature>
<evidence type="ECO:0000256" key="4">
    <source>
        <dbReference type="SAM" id="MobiDB-lite"/>
    </source>
</evidence>
<proteinExistence type="predicted"/>
<dbReference type="InterPro" id="IPR013737">
    <property type="entry name" value="Bac_rhamnosid_N"/>
</dbReference>
<dbReference type="SUPFAM" id="SSF48208">
    <property type="entry name" value="Six-hairpin glycosidases"/>
    <property type="match status" value="1"/>
</dbReference>
<comment type="catalytic activity">
    <reaction evidence="1">
        <text>Hydrolysis of terminal non-reducing alpha-L-rhamnose residues in alpha-L-rhamnosides.</text>
        <dbReference type="EC" id="3.2.1.40"/>
    </reaction>
</comment>
<dbReference type="Pfam" id="PF17390">
    <property type="entry name" value="Bac_rhamnosid_C"/>
    <property type="match status" value="1"/>
</dbReference>
<dbReference type="PIRSF" id="PIRSF010631">
    <property type="entry name" value="A-rhamnsds"/>
    <property type="match status" value="1"/>
</dbReference>
<reference evidence="9 10" key="1">
    <citation type="submission" date="2019-04" db="EMBL/GenBank/DDBJ databases">
        <authorList>
            <person name="Schori C."/>
            <person name="Ahrens C."/>
        </authorList>
    </citation>
    <scope>NUCLEOTIDE SEQUENCE [LARGE SCALE GENOMIC DNA]</scope>
    <source>
        <strain evidence="9 10">DSM 2950</strain>
    </source>
</reference>
<dbReference type="InterPro" id="IPR013783">
    <property type="entry name" value="Ig-like_fold"/>
</dbReference>
<dbReference type="GO" id="GO:0005975">
    <property type="term" value="P:carbohydrate metabolic process"/>
    <property type="evidence" value="ECO:0007669"/>
    <property type="project" value="InterPro"/>
</dbReference>
<evidence type="ECO:0000259" key="7">
    <source>
        <dbReference type="Pfam" id="PF17389"/>
    </source>
</evidence>
<dbReference type="AlphaFoldDB" id="A0A7G5N0K8"/>
<dbReference type="Pfam" id="PF05592">
    <property type="entry name" value="Bac_rhamnosid"/>
    <property type="match status" value="1"/>
</dbReference>
<dbReference type="Pfam" id="PF17389">
    <property type="entry name" value="Bac_rhamnosid6H"/>
    <property type="match status" value="1"/>
</dbReference>
<feature type="domain" description="Alpha-L-rhamnosidase concanavalin-like" evidence="5">
    <location>
        <begin position="325"/>
        <end position="427"/>
    </location>
</feature>
<feature type="domain" description="Bacterial alpha-L-rhamnosidase N-terminal" evidence="6">
    <location>
        <begin position="147"/>
        <end position="310"/>
    </location>
</feature>
<evidence type="ECO:0000313" key="9">
    <source>
        <dbReference type="EMBL" id="QMW80401.1"/>
    </source>
</evidence>
<dbReference type="EMBL" id="CP039126">
    <property type="protein sequence ID" value="QMW80401.1"/>
    <property type="molecule type" value="Genomic_DNA"/>
</dbReference>
<dbReference type="InterPro" id="IPR008928">
    <property type="entry name" value="6-hairpin_glycosidase_sf"/>
</dbReference>
<evidence type="ECO:0000256" key="3">
    <source>
        <dbReference type="ARBA" id="ARBA00022801"/>
    </source>
</evidence>
<evidence type="ECO:0000259" key="5">
    <source>
        <dbReference type="Pfam" id="PF05592"/>
    </source>
</evidence>
<dbReference type="GeneID" id="75054156"/>
<dbReference type="Pfam" id="PF08531">
    <property type="entry name" value="Bac_rhamnosid_N"/>
    <property type="match status" value="1"/>
</dbReference>
<dbReference type="InterPro" id="IPR035398">
    <property type="entry name" value="Bac_rhamnosid_C"/>
</dbReference>
<evidence type="ECO:0000256" key="2">
    <source>
        <dbReference type="ARBA" id="ARBA00012652"/>
    </source>
</evidence>
<accession>A0A7G5N0K8</accession>
<keyword evidence="3" id="KW-0378">Hydrolase</keyword>
<evidence type="ECO:0000259" key="6">
    <source>
        <dbReference type="Pfam" id="PF08531"/>
    </source>
</evidence>
<dbReference type="Pfam" id="PF25788">
    <property type="entry name" value="Ig_Rha78A_N"/>
    <property type="match status" value="1"/>
</dbReference>
<feature type="compositionally biased region" description="Polar residues" evidence="4">
    <location>
        <begin position="303"/>
        <end position="316"/>
    </location>
</feature>
<evidence type="ECO:0000259" key="8">
    <source>
        <dbReference type="Pfam" id="PF17390"/>
    </source>
</evidence>
<protein>
    <recommendedName>
        <fullName evidence="2">alpha-L-rhamnosidase</fullName>
        <ecNumber evidence="2">3.2.1.40</ecNumber>
    </recommendedName>
</protein>
<dbReference type="PANTHER" id="PTHR33307:SF6">
    <property type="entry name" value="ALPHA-RHAMNOSIDASE (EUROFUNG)-RELATED"/>
    <property type="match status" value="1"/>
</dbReference>
<dbReference type="InterPro" id="IPR012341">
    <property type="entry name" value="6hp_glycosidase-like_sf"/>
</dbReference>
<feature type="domain" description="Alpha-L-rhamnosidase C-terminal" evidence="8">
    <location>
        <begin position="771"/>
        <end position="840"/>
    </location>
</feature>
<dbReference type="InterPro" id="IPR016007">
    <property type="entry name" value="Alpha_rhamnosid"/>
</dbReference>
<dbReference type="InterPro" id="IPR008902">
    <property type="entry name" value="Rhamnosid_concanavalin"/>
</dbReference>
<dbReference type="Gene3D" id="2.60.120.260">
    <property type="entry name" value="Galactose-binding domain-like"/>
    <property type="match status" value="2"/>
</dbReference>
<dbReference type="PANTHER" id="PTHR33307">
    <property type="entry name" value="ALPHA-RHAMNOSIDASE (EUROFUNG)"/>
    <property type="match status" value="1"/>
</dbReference>
<evidence type="ECO:0000313" key="10">
    <source>
        <dbReference type="Proteomes" id="UP000515789"/>
    </source>
</evidence>
<dbReference type="Gene3D" id="2.60.420.10">
    <property type="entry name" value="Maltose phosphorylase, domain 3"/>
    <property type="match status" value="1"/>
</dbReference>
<feature type="domain" description="Alpha-L-rhamnosidase six-hairpin glycosidase" evidence="7">
    <location>
        <begin position="432"/>
        <end position="769"/>
    </location>
</feature>
<name>A0A7G5N0K8_9FIRM</name>
<dbReference type="GO" id="GO:0030596">
    <property type="term" value="F:alpha-L-rhamnosidase activity"/>
    <property type="evidence" value="ECO:0007669"/>
    <property type="project" value="UniProtKB-EC"/>
</dbReference>
<dbReference type="InterPro" id="IPR035396">
    <property type="entry name" value="Bac_rhamnosid6H"/>
</dbReference>
<organism evidence="9 10">
    <name type="scientific">Blautia producta</name>
    <dbReference type="NCBI Taxonomy" id="33035"/>
    <lineage>
        <taxon>Bacteria</taxon>
        <taxon>Bacillati</taxon>
        <taxon>Bacillota</taxon>
        <taxon>Clostridia</taxon>
        <taxon>Lachnospirales</taxon>
        <taxon>Lachnospiraceae</taxon>
        <taxon>Blautia</taxon>
    </lineage>
</organism>
<gene>
    <name evidence="9" type="ORF">E5259_23985</name>
</gene>
<dbReference type="RefSeq" id="WP_081624868.1">
    <property type="nucleotide sequence ID" value="NZ_AP031416.1"/>
</dbReference>
<dbReference type="EC" id="3.2.1.40" evidence="2"/>
<dbReference type="Gene3D" id="2.60.40.10">
    <property type="entry name" value="Immunoglobulins"/>
    <property type="match status" value="1"/>
</dbReference>